<gene>
    <name evidence="1" type="ORF">HNE05_01350</name>
</gene>
<reference evidence="1" key="1">
    <citation type="submission" date="2020-07" db="EMBL/GenBank/DDBJ databases">
        <title>Nitrate ammonifying Pseudomonas campi sp. nov. isolated from German agricultural grassland.</title>
        <authorList>
            <person name="Timsy T."/>
            <person name="Ulrich A."/>
            <person name="Spanner T."/>
            <person name="Foesel B."/>
            <person name="Kolb S."/>
            <person name="Horn M.A."/>
            <person name="Behrendt U."/>
        </authorList>
    </citation>
    <scope>NUCLEOTIDE SEQUENCE</scope>
    <source>
        <strain evidence="1">S1-A32-2</strain>
    </source>
</reference>
<dbReference type="Proteomes" id="UP000501379">
    <property type="component" value="Chromosome"/>
</dbReference>
<dbReference type="EMBL" id="CP053697">
    <property type="protein sequence ID" value="QKE62070.1"/>
    <property type="molecule type" value="Genomic_DNA"/>
</dbReference>
<name>A0A6M8FDA1_9GAMM</name>
<accession>A0A6M8FDA1</accession>
<sequence>MKPEYPKIASREQWLAVRLALLEQEKALTHQRDALNAARRQLPMVEVTADYRFNGPDGEVPLHELFAGQRQLIVYHFMYHRDKGEGCPGCSFLVDNIGHQAHLQARDTRLVLVSRAPLTELETFKRRMGWTLPWYSSFGSRFNYDFHVTIDAAEAPVEYNYRDQAELQRLGQLDDVKGELPGASVFLRDGERVFHCYSTYGRGLDMLMNTYHYLDLTPFGRGEGWDGMPDLDGKGLFWNQHHDRYGEAPVATHDCCA</sequence>
<evidence type="ECO:0000313" key="1">
    <source>
        <dbReference type="EMBL" id="QKE62070.1"/>
    </source>
</evidence>
<proteinExistence type="predicted"/>
<protein>
    <submittedName>
        <fullName evidence="1">DUF899 domain-containing protein</fullName>
    </submittedName>
</protein>
<keyword evidence="2" id="KW-1185">Reference proteome</keyword>
<dbReference type="KEGG" id="pcam:HNE05_01350"/>
<dbReference type="Pfam" id="PF05988">
    <property type="entry name" value="DUF899"/>
    <property type="match status" value="1"/>
</dbReference>
<organism evidence="1 2">
    <name type="scientific">Aquipseudomonas campi</name>
    <dbReference type="NCBI Taxonomy" id="2731681"/>
    <lineage>
        <taxon>Bacteria</taxon>
        <taxon>Pseudomonadati</taxon>
        <taxon>Pseudomonadota</taxon>
        <taxon>Gammaproteobacteria</taxon>
        <taxon>Pseudomonadales</taxon>
        <taxon>Pseudomonadaceae</taxon>
        <taxon>Aquipseudomonas</taxon>
    </lineage>
</organism>
<dbReference type="AlphaFoldDB" id="A0A6M8FDA1"/>
<dbReference type="RefSeq" id="WP_173203482.1">
    <property type="nucleotide sequence ID" value="NZ_CP053697.2"/>
</dbReference>
<evidence type="ECO:0000313" key="2">
    <source>
        <dbReference type="Proteomes" id="UP000501379"/>
    </source>
</evidence>
<dbReference type="InterPro" id="IPR010296">
    <property type="entry name" value="DUF899_thioredox"/>
</dbReference>